<dbReference type="EMBL" id="BOMB01000007">
    <property type="protein sequence ID" value="GID10361.1"/>
    <property type="molecule type" value="Genomic_DNA"/>
</dbReference>
<dbReference type="PROSITE" id="PS51257">
    <property type="entry name" value="PROKAR_LIPOPROTEIN"/>
    <property type="match status" value="1"/>
</dbReference>
<evidence type="ECO:0000256" key="1">
    <source>
        <dbReference type="SAM" id="SignalP"/>
    </source>
</evidence>
<proteinExistence type="predicted"/>
<sequence>MTEHSRTHRRGRRVRRVAAVLALSAAIVGGATACNVQPGAAAFVASDRITQSQVNDVFQTVIDGYHNQVPTDQYGSIRRSVAATMVMHDLVKRVAHDEGVTIPPANYAQLAQETNLPESNPYVRLEAETQAAVNTLRNAANDTPPREQDLRDVYDSLVRQGLQASYAEIRTQLVAQQSVAKAASLRGTFTAAIKKYKVDVNPRYGALAYPLTAVQAGQIRGYLPVQLGKGSPDVVTVVNQNAIAS</sequence>
<name>A0A8J3IUW4_9ACTN</name>
<dbReference type="SUPFAM" id="SSF109998">
    <property type="entry name" value="Triger factor/SurA peptide-binding domain-like"/>
    <property type="match status" value="1"/>
</dbReference>
<dbReference type="Proteomes" id="UP000612808">
    <property type="component" value="Unassembled WGS sequence"/>
</dbReference>
<reference evidence="2" key="1">
    <citation type="submission" date="2021-01" db="EMBL/GenBank/DDBJ databases">
        <title>Whole genome shotgun sequence of Actinocatenispora rupis NBRC 107355.</title>
        <authorList>
            <person name="Komaki H."/>
            <person name="Tamura T."/>
        </authorList>
    </citation>
    <scope>NUCLEOTIDE SEQUENCE</scope>
    <source>
        <strain evidence="2">NBRC 107355</strain>
    </source>
</reference>
<keyword evidence="1" id="KW-0732">Signal</keyword>
<feature type="chain" id="PRO_5035301544" description="SurA N-terminal domain-containing protein" evidence="1">
    <location>
        <begin position="34"/>
        <end position="245"/>
    </location>
</feature>
<dbReference type="AlphaFoldDB" id="A0A8J3IUW4"/>
<accession>A0A8J3IUW4</accession>
<evidence type="ECO:0000313" key="2">
    <source>
        <dbReference type="EMBL" id="GID10361.1"/>
    </source>
</evidence>
<feature type="signal peptide" evidence="1">
    <location>
        <begin position="1"/>
        <end position="33"/>
    </location>
</feature>
<keyword evidence="3" id="KW-1185">Reference proteome</keyword>
<dbReference type="RefSeq" id="WP_203655590.1">
    <property type="nucleotide sequence ID" value="NZ_BAAAZM010000003.1"/>
</dbReference>
<protein>
    <recommendedName>
        <fullName evidence="4">SurA N-terminal domain-containing protein</fullName>
    </recommendedName>
</protein>
<evidence type="ECO:0008006" key="4">
    <source>
        <dbReference type="Google" id="ProtNLM"/>
    </source>
</evidence>
<comment type="caution">
    <text evidence="2">The sequence shown here is derived from an EMBL/GenBank/DDBJ whole genome shotgun (WGS) entry which is preliminary data.</text>
</comment>
<dbReference type="InterPro" id="IPR027304">
    <property type="entry name" value="Trigger_fact/SurA_dom_sf"/>
</dbReference>
<gene>
    <name evidence="2" type="ORF">Aru02nite_12500</name>
</gene>
<evidence type="ECO:0000313" key="3">
    <source>
        <dbReference type="Proteomes" id="UP000612808"/>
    </source>
</evidence>
<organism evidence="2 3">
    <name type="scientific">Actinocatenispora rupis</name>
    <dbReference type="NCBI Taxonomy" id="519421"/>
    <lineage>
        <taxon>Bacteria</taxon>
        <taxon>Bacillati</taxon>
        <taxon>Actinomycetota</taxon>
        <taxon>Actinomycetes</taxon>
        <taxon>Micromonosporales</taxon>
        <taxon>Micromonosporaceae</taxon>
        <taxon>Actinocatenispora</taxon>
    </lineage>
</organism>